<keyword evidence="3" id="KW-1185">Reference proteome</keyword>
<name>A0ABN1UJI6_9ACTN</name>
<evidence type="ECO:0000256" key="1">
    <source>
        <dbReference type="SAM" id="MobiDB-lite"/>
    </source>
</evidence>
<dbReference type="Proteomes" id="UP001501371">
    <property type="component" value="Unassembled WGS sequence"/>
</dbReference>
<feature type="compositionally biased region" description="Basic residues" evidence="1">
    <location>
        <begin position="22"/>
        <end position="31"/>
    </location>
</feature>
<comment type="caution">
    <text evidence="2">The sequence shown here is derived from an EMBL/GenBank/DDBJ whole genome shotgun (WGS) entry which is preliminary data.</text>
</comment>
<evidence type="ECO:0000313" key="2">
    <source>
        <dbReference type="EMBL" id="GAA1153562.1"/>
    </source>
</evidence>
<feature type="compositionally biased region" description="Basic and acidic residues" evidence="1">
    <location>
        <begin position="158"/>
        <end position="167"/>
    </location>
</feature>
<dbReference type="RefSeq" id="WP_344269800.1">
    <property type="nucleotide sequence ID" value="NZ_BAAAKV010000004.1"/>
</dbReference>
<evidence type="ECO:0000313" key="3">
    <source>
        <dbReference type="Proteomes" id="UP001501371"/>
    </source>
</evidence>
<dbReference type="EMBL" id="BAAAKV010000004">
    <property type="protein sequence ID" value="GAA1153562.1"/>
    <property type="molecule type" value="Genomic_DNA"/>
</dbReference>
<feature type="region of interest" description="Disordered" evidence="1">
    <location>
        <begin position="137"/>
        <end position="214"/>
    </location>
</feature>
<feature type="compositionally biased region" description="Low complexity" evidence="1">
    <location>
        <begin position="33"/>
        <end position="42"/>
    </location>
</feature>
<proteinExistence type="predicted"/>
<organism evidence="2 3">
    <name type="scientific">Streptomyces hebeiensis</name>
    <dbReference type="NCBI Taxonomy" id="229486"/>
    <lineage>
        <taxon>Bacteria</taxon>
        <taxon>Bacillati</taxon>
        <taxon>Actinomycetota</taxon>
        <taxon>Actinomycetes</taxon>
        <taxon>Kitasatosporales</taxon>
        <taxon>Streptomycetaceae</taxon>
        <taxon>Streptomyces</taxon>
    </lineage>
</organism>
<reference evidence="2 3" key="1">
    <citation type="journal article" date="2019" name="Int. J. Syst. Evol. Microbiol.">
        <title>The Global Catalogue of Microorganisms (GCM) 10K type strain sequencing project: providing services to taxonomists for standard genome sequencing and annotation.</title>
        <authorList>
            <consortium name="The Broad Institute Genomics Platform"/>
            <consortium name="The Broad Institute Genome Sequencing Center for Infectious Disease"/>
            <person name="Wu L."/>
            <person name="Ma J."/>
        </authorList>
    </citation>
    <scope>NUCLEOTIDE SEQUENCE [LARGE SCALE GENOMIC DNA]</scope>
    <source>
        <strain evidence="2 3">JCM 12696</strain>
    </source>
</reference>
<feature type="compositionally biased region" description="Low complexity" evidence="1">
    <location>
        <begin position="169"/>
        <end position="182"/>
    </location>
</feature>
<feature type="region of interest" description="Disordered" evidence="1">
    <location>
        <begin position="1"/>
        <end position="43"/>
    </location>
</feature>
<sequence length="353" mass="38009">MDTRNTSVPPHASSAVADGPRHPRANRRPRVRPPAAGPAGVVHDNVRHTTRFTVIGNHLAQHDALSLLAIGLGVHIQSLPPGARVDIKTLAHRFPEGASRIAAALRELEAYGYLRRVRERTPAGRIVTRTISCNQPAATRHHTSALPDLLRPPVRSARTVDAKEPDASHATPDTQADPTTPDTHPEPTRPTPPPRPAPRKKRPLPAVPQPGYPAPDLLQTATDLLTDLRVHDSRLLLSACDTAHLAPGVAAWLERDVPPAAVTHALISDLPPEGPRRPAALLAHRLTTKLPPPPPFRAPAAPPPVVHPLQTCDGCDRAFRSPEPGTHCAECRAAVSPTAHVRPDRVIWKPDLV</sequence>
<accession>A0ABN1UJI6</accession>
<protein>
    <submittedName>
        <fullName evidence="2">Helix-turn-helix domain-containing protein</fullName>
    </submittedName>
</protein>
<gene>
    <name evidence="2" type="ORF">GCM10009654_06420</name>
</gene>